<gene>
    <name evidence="2" type="ORF">EAL2_c07880</name>
</gene>
<dbReference type="eggNOG" id="COG3945">
    <property type="taxonomic scope" value="Bacteria"/>
</dbReference>
<dbReference type="Pfam" id="PF01814">
    <property type="entry name" value="Hemerythrin"/>
    <property type="match status" value="1"/>
</dbReference>
<dbReference type="KEGG" id="eac:EAL2_c07880"/>
<dbReference type="GO" id="GO:0005886">
    <property type="term" value="C:plasma membrane"/>
    <property type="evidence" value="ECO:0007669"/>
    <property type="project" value="TreeGrafter"/>
</dbReference>
<dbReference type="RefSeq" id="WP_025435119.1">
    <property type="nucleotide sequence ID" value="NZ_CP007452.1"/>
</dbReference>
<dbReference type="InterPro" id="IPR012312">
    <property type="entry name" value="Hemerythrin-like"/>
</dbReference>
<protein>
    <submittedName>
        <fullName evidence="2">Hemerythrin HHE cation binding domain protein</fullName>
    </submittedName>
</protein>
<proteinExistence type="predicted"/>
<dbReference type="Proteomes" id="UP000019591">
    <property type="component" value="Chromosome"/>
</dbReference>
<dbReference type="EMBL" id="CP007452">
    <property type="protein sequence ID" value="AHM56088.1"/>
    <property type="molecule type" value="Genomic_DNA"/>
</dbReference>
<evidence type="ECO:0000313" key="3">
    <source>
        <dbReference type="Proteomes" id="UP000019591"/>
    </source>
</evidence>
<dbReference type="AlphaFoldDB" id="W8TE35"/>
<dbReference type="PATRIC" id="fig|1286171.3.peg.733"/>
<dbReference type="STRING" id="1286171.EAL2_c07880"/>
<evidence type="ECO:0000259" key="1">
    <source>
        <dbReference type="Pfam" id="PF01814"/>
    </source>
</evidence>
<dbReference type="Gene3D" id="1.20.120.520">
    <property type="entry name" value="nmb1532 protein domain like"/>
    <property type="match status" value="1"/>
</dbReference>
<sequence length="180" mass="20598">MKYASEDLVNEHKEILTGLKILEKLFMLLDDNKEVEAEDIKGIVNFLKLFADKCHHGKEEGILFPSMEKAGIQNENGPIGELLSEHVQGRKYVAQMLASVDGEPIKTDDFIQAASAYISLLRAHIIKENTVVFPMGDKLIPVEEQRQLLEQFEEFEETVMGKGTHEKLHEMLHEFKDKYL</sequence>
<name>W8TE35_PEPAC</name>
<evidence type="ECO:0000313" key="2">
    <source>
        <dbReference type="EMBL" id="AHM56088.1"/>
    </source>
</evidence>
<dbReference type="OrthoDB" id="9785474at2"/>
<dbReference type="PANTHER" id="PTHR39966:SF1">
    <property type="entry name" value="HEMERYTHRIN-LIKE DOMAIN-CONTAINING PROTEIN"/>
    <property type="match status" value="1"/>
</dbReference>
<dbReference type="PANTHER" id="PTHR39966">
    <property type="entry name" value="BLL2471 PROTEIN-RELATED"/>
    <property type="match status" value="1"/>
</dbReference>
<organism evidence="2 3">
    <name type="scientific">Peptoclostridium acidaminophilum DSM 3953</name>
    <dbReference type="NCBI Taxonomy" id="1286171"/>
    <lineage>
        <taxon>Bacteria</taxon>
        <taxon>Bacillati</taxon>
        <taxon>Bacillota</taxon>
        <taxon>Clostridia</taxon>
        <taxon>Peptostreptococcales</taxon>
        <taxon>Peptoclostridiaceae</taxon>
        <taxon>Peptoclostridium</taxon>
    </lineage>
</organism>
<feature type="domain" description="Hemerythrin-like" evidence="1">
    <location>
        <begin position="6"/>
        <end position="135"/>
    </location>
</feature>
<accession>W8TE35</accession>
<keyword evidence="3" id="KW-1185">Reference proteome</keyword>
<reference evidence="2 3" key="1">
    <citation type="journal article" date="2014" name="Genome Announc.">
        <title>Complete Genome Sequence of Amino Acid-Utilizing Eubacterium acidaminophilum al-2 (DSM 3953).</title>
        <authorList>
            <person name="Poehlein A."/>
            <person name="Andreesen J.R."/>
            <person name="Daniel R."/>
        </authorList>
    </citation>
    <scope>NUCLEOTIDE SEQUENCE [LARGE SCALE GENOMIC DNA]</scope>
    <source>
        <strain evidence="2 3">DSM 3953</strain>
    </source>
</reference>
<dbReference type="HOGENOM" id="CLU_095978_2_0_9"/>